<dbReference type="RefSeq" id="WP_125439731.1">
    <property type="nucleotide sequence ID" value="NZ_RWIU01000006.1"/>
</dbReference>
<gene>
    <name evidence="2" type="ORF">EI293_16910</name>
</gene>
<feature type="transmembrane region" description="Helical" evidence="1">
    <location>
        <begin position="280"/>
        <end position="298"/>
    </location>
</feature>
<evidence type="ECO:0000256" key="1">
    <source>
        <dbReference type="SAM" id="Phobius"/>
    </source>
</evidence>
<keyword evidence="1" id="KW-0812">Transmembrane</keyword>
<dbReference type="OrthoDB" id="628904at2"/>
<evidence type="ECO:0000313" key="3">
    <source>
        <dbReference type="Proteomes" id="UP000270291"/>
    </source>
</evidence>
<feature type="transmembrane region" description="Helical" evidence="1">
    <location>
        <begin position="141"/>
        <end position="163"/>
    </location>
</feature>
<keyword evidence="1" id="KW-0472">Membrane</keyword>
<feature type="transmembrane region" description="Helical" evidence="1">
    <location>
        <begin position="238"/>
        <end position="259"/>
    </location>
</feature>
<feature type="transmembrane region" description="Helical" evidence="1">
    <location>
        <begin position="336"/>
        <end position="366"/>
    </location>
</feature>
<keyword evidence="1" id="KW-1133">Transmembrane helix</keyword>
<feature type="transmembrane region" description="Helical" evidence="1">
    <location>
        <begin position="59"/>
        <end position="82"/>
    </location>
</feature>
<feature type="transmembrane region" description="Helical" evidence="1">
    <location>
        <begin position="206"/>
        <end position="226"/>
    </location>
</feature>
<feature type="transmembrane region" description="Helical" evidence="1">
    <location>
        <begin position="115"/>
        <end position="135"/>
    </location>
</feature>
<dbReference type="Proteomes" id="UP000270291">
    <property type="component" value="Unassembled WGS sequence"/>
</dbReference>
<keyword evidence="3" id="KW-1185">Reference proteome</keyword>
<protein>
    <submittedName>
        <fullName evidence="2">Uncharacterized protein</fullName>
    </submittedName>
</protein>
<sequence length="373" mass="41798">MSSAHTRVLTKLLAKGFYREHTGLLLSLFILIFTNFFYTNVLNQTHLTPEQIIETALKLVISTVSEPLGVGLFASVLLVYSVKTWQYVGARLKAPDAAFLFYSLNALSRPRQLRAWAMVQLVMALPLVVLGGYAVLVGVAYGYWLVPLLIPMYLLALIGYSAWRYVDLTNNPAAEPARAVGLTWLRTWPKPLFSLFLFEVVFRKRVPYAVTKAASLISMALVLGVFPDSRSDLRLLGLVGLCGALIHAVLVFQASEFELTYLRFARNFPHSKARQYGRQLALYSLLLLPEALGLFFVAAPPKALTGFLLMLGVTLLFRAVLYHLGHHLKRYLRVVFGLFIGLLLLDLFGLTLLLATGSFLAAWVLLYRHRYAE</sequence>
<name>A0A3R9NQ97_9BACT</name>
<dbReference type="EMBL" id="RWIU01000006">
    <property type="protein sequence ID" value="RSK41108.1"/>
    <property type="molecule type" value="Genomic_DNA"/>
</dbReference>
<proteinExistence type="predicted"/>
<feature type="transmembrane region" description="Helical" evidence="1">
    <location>
        <begin position="21"/>
        <end position="39"/>
    </location>
</feature>
<reference evidence="2 3" key="1">
    <citation type="submission" date="2018-12" db="EMBL/GenBank/DDBJ databases">
        <authorList>
            <person name="Feng G."/>
            <person name="Zhu H."/>
        </authorList>
    </citation>
    <scope>NUCLEOTIDE SEQUENCE [LARGE SCALE GENOMIC DNA]</scope>
    <source>
        <strain evidence="2 3">LMG 26000</strain>
    </source>
</reference>
<accession>A0A3R9NQ97</accession>
<comment type="caution">
    <text evidence="2">The sequence shown here is derived from an EMBL/GenBank/DDBJ whole genome shotgun (WGS) entry which is preliminary data.</text>
</comment>
<evidence type="ECO:0000313" key="2">
    <source>
        <dbReference type="EMBL" id="RSK41108.1"/>
    </source>
</evidence>
<feature type="transmembrane region" description="Helical" evidence="1">
    <location>
        <begin position="304"/>
        <end position="324"/>
    </location>
</feature>
<organism evidence="2 3">
    <name type="scientific">Hymenobacter perfusus</name>
    <dbReference type="NCBI Taxonomy" id="1236770"/>
    <lineage>
        <taxon>Bacteria</taxon>
        <taxon>Pseudomonadati</taxon>
        <taxon>Bacteroidota</taxon>
        <taxon>Cytophagia</taxon>
        <taxon>Cytophagales</taxon>
        <taxon>Hymenobacteraceae</taxon>
        <taxon>Hymenobacter</taxon>
    </lineage>
</organism>
<dbReference type="AlphaFoldDB" id="A0A3R9NQ97"/>